<evidence type="ECO:0000313" key="3">
    <source>
        <dbReference type="EMBL" id="KAF4502636.1"/>
    </source>
</evidence>
<name>A0A9P5BPQ1_9HYPO</name>
<protein>
    <submittedName>
        <fullName evidence="3">SRP40-suppressor of mutant AC40 of RNA polymerase I and III</fullName>
    </submittedName>
</protein>
<feature type="compositionally biased region" description="Acidic residues" evidence="1">
    <location>
        <begin position="31"/>
        <end position="40"/>
    </location>
</feature>
<dbReference type="PANTHER" id="PTHR39607:SF2">
    <property type="entry name" value="BZIP DOMAIN-CONTAINING PROTEIN"/>
    <property type="match status" value="1"/>
</dbReference>
<evidence type="ECO:0000259" key="2">
    <source>
        <dbReference type="PROSITE" id="PS00036"/>
    </source>
</evidence>
<reference evidence="3" key="1">
    <citation type="submission" date="2020-01" db="EMBL/GenBank/DDBJ databases">
        <title>Identification and distribution of gene clusters putatively required for synthesis of sphingolipid metabolism inhibitors in phylogenetically diverse species of the filamentous fungus Fusarium.</title>
        <authorList>
            <person name="Kim H.-S."/>
            <person name="Busman M."/>
            <person name="Brown D.W."/>
            <person name="Divon H."/>
            <person name="Uhlig S."/>
            <person name="Proctor R.H."/>
        </authorList>
    </citation>
    <scope>NUCLEOTIDE SEQUENCE</scope>
    <source>
        <strain evidence="3">NRRL 31653</strain>
    </source>
</reference>
<proteinExistence type="predicted"/>
<organism evidence="3 4">
    <name type="scientific">Fusarium agapanthi</name>
    <dbReference type="NCBI Taxonomy" id="1803897"/>
    <lineage>
        <taxon>Eukaryota</taxon>
        <taxon>Fungi</taxon>
        <taxon>Dikarya</taxon>
        <taxon>Ascomycota</taxon>
        <taxon>Pezizomycotina</taxon>
        <taxon>Sordariomycetes</taxon>
        <taxon>Hypocreomycetidae</taxon>
        <taxon>Hypocreales</taxon>
        <taxon>Nectriaceae</taxon>
        <taxon>Fusarium</taxon>
        <taxon>Fusarium fujikuroi species complex</taxon>
    </lineage>
</organism>
<dbReference type="InterPro" id="IPR004827">
    <property type="entry name" value="bZIP"/>
</dbReference>
<dbReference type="EMBL" id="LUFC02000064">
    <property type="protein sequence ID" value="KAF4502636.1"/>
    <property type="molecule type" value="Genomic_DNA"/>
</dbReference>
<dbReference type="PANTHER" id="PTHR39607">
    <property type="entry name" value="XANTHOCILLIN BIOSYNTHESIS CLUSTER TRANSCRIPTION FACTOR XANC-RELATED"/>
    <property type="match status" value="1"/>
</dbReference>
<evidence type="ECO:0000313" key="4">
    <source>
        <dbReference type="Proteomes" id="UP000737391"/>
    </source>
</evidence>
<gene>
    <name evidence="3" type="ORF">FAGAP_1122</name>
</gene>
<feature type="domain" description="BZIP" evidence="2">
    <location>
        <begin position="44"/>
        <end position="59"/>
    </location>
</feature>
<feature type="compositionally biased region" description="Basic and acidic residues" evidence="1">
    <location>
        <begin position="59"/>
        <end position="73"/>
    </location>
</feature>
<dbReference type="Proteomes" id="UP000737391">
    <property type="component" value="Unassembled WGS sequence"/>
</dbReference>
<evidence type="ECO:0000256" key="1">
    <source>
        <dbReference type="SAM" id="MobiDB-lite"/>
    </source>
</evidence>
<feature type="compositionally biased region" description="Polar residues" evidence="1">
    <location>
        <begin position="123"/>
        <end position="154"/>
    </location>
</feature>
<feature type="region of interest" description="Disordered" evidence="1">
    <location>
        <begin position="1"/>
        <end position="156"/>
    </location>
</feature>
<dbReference type="PROSITE" id="PS00036">
    <property type="entry name" value="BZIP_BASIC"/>
    <property type="match status" value="1"/>
</dbReference>
<dbReference type="CDD" id="cd14688">
    <property type="entry name" value="bZIP_YAP"/>
    <property type="match status" value="1"/>
</dbReference>
<sequence length="176" mass="19519">MGGSSKHSSHSSHKGSSSSHSSKKSKSSSVDDVDWSDITDPEERRRIQNRIAQRKFREKARENKERAERDSRNQEYAGNSYRIPSANDFNSYSDPSGLPWGSMNIGHFVSRSQEAESRHSSSRRGTNSADDSFATATYSASPSYGTQWAQASYGGSSGADEMYYDDSYLYDPNAGQ</sequence>
<accession>A0A9P5BPQ1</accession>
<dbReference type="InterPro" id="IPR052635">
    <property type="entry name" value="Sec_Metab_Biosynth_Reg"/>
</dbReference>
<comment type="caution">
    <text evidence="3">The sequence shown here is derived from an EMBL/GenBank/DDBJ whole genome shotgun (WGS) entry which is preliminary data.</text>
</comment>
<dbReference type="GO" id="GO:0003700">
    <property type="term" value="F:DNA-binding transcription factor activity"/>
    <property type="evidence" value="ECO:0007669"/>
    <property type="project" value="InterPro"/>
</dbReference>
<dbReference type="AlphaFoldDB" id="A0A9P5BPQ1"/>
<dbReference type="OrthoDB" id="5387389at2759"/>
<keyword evidence="4" id="KW-1185">Reference proteome</keyword>